<dbReference type="EMBL" id="LAZR01009897">
    <property type="protein sequence ID" value="KKM70011.1"/>
    <property type="molecule type" value="Genomic_DNA"/>
</dbReference>
<keyword evidence="1" id="KW-0812">Transmembrane</keyword>
<feature type="transmembrane region" description="Helical" evidence="1">
    <location>
        <begin position="20"/>
        <end position="45"/>
    </location>
</feature>
<evidence type="ECO:0000256" key="1">
    <source>
        <dbReference type="SAM" id="Phobius"/>
    </source>
</evidence>
<gene>
    <name evidence="2" type="ORF">LCGC14_1445040</name>
</gene>
<protein>
    <submittedName>
        <fullName evidence="2">Uncharacterized protein</fullName>
    </submittedName>
</protein>
<organism evidence="2">
    <name type="scientific">marine sediment metagenome</name>
    <dbReference type="NCBI Taxonomy" id="412755"/>
    <lineage>
        <taxon>unclassified sequences</taxon>
        <taxon>metagenomes</taxon>
        <taxon>ecological metagenomes</taxon>
    </lineage>
</organism>
<dbReference type="AlphaFoldDB" id="A0A0F9K5S0"/>
<comment type="caution">
    <text evidence="2">The sequence shown here is derived from an EMBL/GenBank/DDBJ whole genome shotgun (WGS) entry which is preliminary data.</text>
</comment>
<accession>A0A0F9K5S0</accession>
<proteinExistence type="predicted"/>
<keyword evidence="1" id="KW-1133">Transmembrane helix</keyword>
<sequence>EVGRPMTSEHRDGWTPRWVIINTLATVVSSLFGVGALVIAIIALLRTG</sequence>
<reference evidence="2" key="1">
    <citation type="journal article" date="2015" name="Nature">
        <title>Complex archaea that bridge the gap between prokaryotes and eukaryotes.</title>
        <authorList>
            <person name="Spang A."/>
            <person name="Saw J.H."/>
            <person name="Jorgensen S.L."/>
            <person name="Zaremba-Niedzwiedzka K."/>
            <person name="Martijn J."/>
            <person name="Lind A.E."/>
            <person name="van Eijk R."/>
            <person name="Schleper C."/>
            <person name="Guy L."/>
            <person name="Ettema T.J."/>
        </authorList>
    </citation>
    <scope>NUCLEOTIDE SEQUENCE</scope>
</reference>
<name>A0A0F9K5S0_9ZZZZ</name>
<evidence type="ECO:0000313" key="2">
    <source>
        <dbReference type="EMBL" id="KKM70011.1"/>
    </source>
</evidence>
<feature type="non-terminal residue" evidence="2">
    <location>
        <position position="1"/>
    </location>
</feature>
<keyword evidence="1" id="KW-0472">Membrane</keyword>